<name>F8JT32_STREN</name>
<protein>
    <submittedName>
        <fullName evidence="3">Uncharacterized protein</fullName>
    </submittedName>
</protein>
<feature type="transmembrane region" description="Helical" evidence="2">
    <location>
        <begin position="337"/>
        <end position="356"/>
    </location>
</feature>
<evidence type="ECO:0000256" key="2">
    <source>
        <dbReference type="SAM" id="Phobius"/>
    </source>
</evidence>
<dbReference type="PATRIC" id="fig|1003195.11.peg.2206"/>
<keyword evidence="4" id="KW-1185">Reference proteome</keyword>
<feature type="compositionally biased region" description="Basic and acidic residues" evidence="1">
    <location>
        <begin position="117"/>
        <end position="126"/>
    </location>
</feature>
<dbReference type="KEGG" id="sct:SCAT_0590"/>
<keyword evidence="2" id="KW-1133">Transmembrane helix</keyword>
<sequence>MTDRDTTKPTDWWTRLYNPLFPDTAEHAGNQRPDGTGQDESGTERERPGLVPDQARTSELARGTDDRSIPPTSRHTGGAGRLPDWRKGETADLSPSTPDPAGSSGTEPNEVQDETDHDGTGPDRQRVSPPSQQDDVPEDGQEEERTDADEHGGPPQVEDRDPPGPGAPASRITPGQPVTRRRWHPAPDAWPGSGTHHNGLTPRVILFNGTAAAAGHVTGIEPFLGQVLPMAGRNATAVVGLALAMAGATAAWKIAGRPSVAAVLPAPRASRVLLTAGAAWLARTCAPYPVAWLAQHGASWGFGPAPTSLLLTATGLCGGLWWLTVPRTRRWWWPLRWVARIPLASALLATALYAPGTHL</sequence>
<accession>G8WRF0</accession>
<evidence type="ECO:0000313" key="3">
    <source>
        <dbReference type="EMBL" id="AEW92967.1"/>
    </source>
</evidence>
<feature type="compositionally biased region" description="Acidic residues" evidence="1">
    <location>
        <begin position="135"/>
        <end position="147"/>
    </location>
</feature>
<dbReference type="eggNOG" id="ENOG5032CWP">
    <property type="taxonomic scope" value="Bacteria"/>
</dbReference>
<feature type="transmembrane region" description="Helical" evidence="2">
    <location>
        <begin position="235"/>
        <end position="252"/>
    </location>
</feature>
<keyword evidence="2" id="KW-0472">Membrane</keyword>
<dbReference type="Proteomes" id="UP000007842">
    <property type="component" value="Chromosome"/>
</dbReference>
<keyword evidence="2" id="KW-0812">Transmembrane</keyword>
<accession>F8JT32</accession>
<proteinExistence type="predicted"/>
<feature type="transmembrane region" description="Helical" evidence="2">
    <location>
        <begin position="306"/>
        <end position="325"/>
    </location>
</feature>
<reference evidence="4" key="1">
    <citation type="submission" date="2011-12" db="EMBL/GenBank/DDBJ databases">
        <title>Complete genome sequence of Streptomyces cattleya strain DSM 46488.</title>
        <authorList>
            <person name="Ou H.-Y."/>
            <person name="Li P."/>
            <person name="Zhao C."/>
            <person name="O'Hagan D."/>
            <person name="Deng Z."/>
        </authorList>
    </citation>
    <scope>NUCLEOTIDE SEQUENCE [LARGE SCALE GENOMIC DNA]</scope>
    <source>
        <strain evidence="4">ATCC 35852 / DSM 46488 / JCM 4925 / NBRC 14057 / NRRL 8057</strain>
    </source>
</reference>
<dbReference type="STRING" id="1003195.SCATT_05960"/>
<dbReference type="HOGENOM" id="CLU_771420_0_0_11"/>
<evidence type="ECO:0000313" key="4">
    <source>
        <dbReference type="Proteomes" id="UP000007842"/>
    </source>
</evidence>
<dbReference type="KEGG" id="scy:SCATT_05960"/>
<dbReference type="EMBL" id="CP003219">
    <property type="protein sequence ID" value="AEW92967.1"/>
    <property type="molecule type" value="Genomic_DNA"/>
</dbReference>
<feature type="compositionally biased region" description="Basic and acidic residues" evidence="1">
    <location>
        <begin position="148"/>
        <end position="162"/>
    </location>
</feature>
<dbReference type="AlphaFoldDB" id="F8JT32"/>
<feature type="region of interest" description="Disordered" evidence="1">
    <location>
        <begin position="1"/>
        <end position="196"/>
    </location>
</feature>
<gene>
    <name evidence="3" type="ordered locus">SCATT_05960</name>
</gene>
<evidence type="ECO:0000256" key="1">
    <source>
        <dbReference type="SAM" id="MobiDB-lite"/>
    </source>
</evidence>
<organism evidence="3 4">
    <name type="scientific">Streptantibioticus cattleyicolor (strain ATCC 35852 / DSM 46488 / JCM 4925 / NBRC 14057 / NRRL 8057)</name>
    <name type="common">Streptomyces cattleya</name>
    <dbReference type="NCBI Taxonomy" id="1003195"/>
    <lineage>
        <taxon>Bacteria</taxon>
        <taxon>Bacillati</taxon>
        <taxon>Actinomycetota</taxon>
        <taxon>Actinomycetes</taxon>
        <taxon>Kitasatosporales</taxon>
        <taxon>Streptomycetaceae</taxon>
        <taxon>Streptantibioticus</taxon>
    </lineage>
</organism>